<protein>
    <submittedName>
        <fullName evidence="2">Uncharacterized protein</fullName>
    </submittedName>
</protein>
<gene>
    <name evidence="2" type="ORF">GCM10023093_02110</name>
</gene>
<evidence type="ECO:0000256" key="1">
    <source>
        <dbReference type="SAM" id="SignalP"/>
    </source>
</evidence>
<evidence type="ECO:0000313" key="3">
    <source>
        <dbReference type="Proteomes" id="UP001500067"/>
    </source>
</evidence>
<accession>A0ABP8N6D6</accession>
<comment type="caution">
    <text evidence="2">The sequence shown here is derived from an EMBL/GenBank/DDBJ whole genome shotgun (WGS) entry which is preliminary data.</text>
</comment>
<dbReference type="EMBL" id="BAABFA010000004">
    <property type="protein sequence ID" value="GAA4460059.1"/>
    <property type="molecule type" value="Genomic_DNA"/>
</dbReference>
<keyword evidence="1" id="KW-0732">Signal</keyword>
<name>A0ABP8N6D6_9BACT</name>
<proteinExistence type="predicted"/>
<keyword evidence="3" id="KW-1185">Reference proteome</keyword>
<evidence type="ECO:0000313" key="2">
    <source>
        <dbReference type="EMBL" id="GAA4460059.1"/>
    </source>
</evidence>
<organism evidence="2 3">
    <name type="scientific">Nemorincola caseinilytica</name>
    <dbReference type="NCBI Taxonomy" id="2054315"/>
    <lineage>
        <taxon>Bacteria</taxon>
        <taxon>Pseudomonadati</taxon>
        <taxon>Bacteroidota</taxon>
        <taxon>Chitinophagia</taxon>
        <taxon>Chitinophagales</taxon>
        <taxon>Chitinophagaceae</taxon>
        <taxon>Nemorincola</taxon>
    </lineage>
</organism>
<feature type="signal peptide" evidence="1">
    <location>
        <begin position="1"/>
        <end position="22"/>
    </location>
</feature>
<sequence length="157" mass="17815">MKMISRLSVLFVMLLMATSAIAGIKKKKTPVKLLSAYTRSIPDAEQSNPPMQGTFIVIVWNYDTYPETMFWRGQNGWLTCNIEKAHRVVKKKVTTYTTEEMMIDQVRKGDTLMITPLTGGRYPIPAEISQKAKNTLFYKTGGNNKWLSFSVSPISKK</sequence>
<reference evidence="3" key="1">
    <citation type="journal article" date="2019" name="Int. J. Syst. Evol. Microbiol.">
        <title>The Global Catalogue of Microorganisms (GCM) 10K type strain sequencing project: providing services to taxonomists for standard genome sequencing and annotation.</title>
        <authorList>
            <consortium name="The Broad Institute Genomics Platform"/>
            <consortium name="The Broad Institute Genome Sequencing Center for Infectious Disease"/>
            <person name="Wu L."/>
            <person name="Ma J."/>
        </authorList>
    </citation>
    <scope>NUCLEOTIDE SEQUENCE [LARGE SCALE GENOMIC DNA]</scope>
    <source>
        <strain evidence="3">JCM 32105</strain>
    </source>
</reference>
<dbReference type="Proteomes" id="UP001500067">
    <property type="component" value="Unassembled WGS sequence"/>
</dbReference>
<feature type="chain" id="PRO_5047477626" evidence="1">
    <location>
        <begin position="23"/>
        <end position="157"/>
    </location>
</feature>